<reference evidence="1" key="1">
    <citation type="submission" date="2022-10" db="EMBL/GenBank/DDBJ databases">
        <title>Culturing micro-colonial fungi from biological soil crusts in the Mojave desert and describing Neophaeococcomyces mojavensis, and introducing the new genera and species Taxawa tesnikishii.</title>
        <authorList>
            <person name="Kurbessoian T."/>
            <person name="Stajich J.E."/>
        </authorList>
    </citation>
    <scope>NUCLEOTIDE SEQUENCE</scope>
    <source>
        <strain evidence="1">TK_41</strain>
    </source>
</reference>
<protein>
    <submittedName>
        <fullName evidence="1">Uncharacterized protein</fullName>
    </submittedName>
</protein>
<accession>A0AA39CJM5</accession>
<gene>
    <name evidence="1" type="ORF">H2200_005474</name>
</gene>
<name>A0AA39CJM5_9EURO</name>
<comment type="caution">
    <text evidence="1">The sequence shown here is derived from an EMBL/GenBank/DDBJ whole genome shotgun (WGS) entry which is preliminary data.</text>
</comment>
<keyword evidence="2" id="KW-1185">Reference proteome</keyword>
<evidence type="ECO:0000313" key="1">
    <source>
        <dbReference type="EMBL" id="KAJ9610697.1"/>
    </source>
</evidence>
<evidence type="ECO:0000313" key="2">
    <source>
        <dbReference type="Proteomes" id="UP001172673"/>
    </source>
</evidence>
<dbReference type="AlphaFoldDB" id="A0AA39CJM5"/>
<dbReference type="Proteomes" id="UP001172673">
    <property type="component" value="Unassembled WGS sequence"/>
</dbReference>
<sequence>MATPSPPKPPGEPNPPTLMSIPVELRLKVYEILSTDIKITYTMLKNLEKDSGLTSHGLRPPIVPRTCSSPYPYAILAVCKQICREAKALIEDRPVNVEFRNWISLWIGPSLLKVTKFDTSICARIRSITTDDPNFPDYVIKSLSDWKEIPMQLFTNLLSMEFQGRPKDIAAGFESMFEEGELEEPITGTKCARIVERSTWVKETNRLVSLIRNRQPKFVLRSKVNFYAWTRQSNGPPVVSSWKSGILVLDDTGMKITDIEHFF</sequence>
<dbReference type="EMBL" id="JAPDRK010000007">
    <property type="protein sequence ID" value="KAJ9610697.1"/>
    <property type="molecule type" value="Genomic_DNA"/>
</dbReference>
<proteinExistence type="predicted"/>
<organism evidence="1 2">
    <name type="scientific">Cladophialophora chaetospira</name>
    <dbReference type="NCBI Taxonomy" id="386627"/>
    <lineage>
        <taxon>Eukaryota</taxon>
        <taxon>Fungi</taxon>
        <taxon>Dikarya</taxon>
        <taxon>Ascomycota</taxon>
        <taxon>Pezizomycotina</taxon>
        <taxon>Eurotiomycetes</taxon>
        <taxon>Chaetothyriomycetidae</taxon>
        <taxon>Chaetothyriales</taxon>
        <taxon>Herpotrichiellaceae</taxon>
        <taxon>Cladophialophora</taxon>
    </lineage>
</organism>